<dbReference type="InterPro" id="IPR028896">
    <property type="entry name" value="GcvT/YgfZ/DmdA"/>
</dbReference>
<dbReference type="InterPro" id="IPR027266">
    <property type="entry name" value="TrmE/GcvT-like"/>
</dbReference>
<comment type="caution">
    <text evidence="2">The sequence shown here is derived from an EMBL/GenBank/DDBJ whole genome shotgun (WGS) entry which is preliminary data.</text>
</comment>
<proteinExistence type="predicted"/>
<evidence type="ECO:0000313" key="2">
    <source>
        <dbReference type="EMBL" id="CAG9318511.1"/>
    </source>
</evidence>
<dbReference type="SUPFAM" id="SSF103025">
    <property type="entry name" value="Folate-binding domain"/>
    <property type="match status" value="1"/>
</dbReference>
<dbReference type="Proteomes" id="UP001162131">
    <property type="component" value="Unassembled WGS sequence"/>
</dbReference>
<sequence>MAGRLIKRFVSLKTPLYDMHLLKEARFETKNDYWMPRFYNSTQIDDEYLSCVNNSVIYDQGAMGQVVISGKDRLEFINHISVSDFSSLYPGCPSHSLLLNDNGHILDRIIIAQNDDSSRIISFNKNTEKYIYKCREDFIKKGKNVEVETLAESLISIQGPKSKTFLGSALRHIRPYSFSSKHCFLTAFKAFNNEWAFITWLDFSRHSGFLISMKTEKIPMLVDFLQIISKKQAQIASLETQRIMRIEAGFWNEEELIVPINPIEVNWKLTEEKLKSTSWIGAEAVKQLLLKENHDKLVKFEINGSHHGLHGSNIFDGFKRQAGTILSIVYHPIQKKTIGFCIIKQKYITEPKKLYIVGEVPLNIIM</sequence>
<keyword evidence="3" id="KW-1185">Reference proteome</keyword>
<dbReference type="InterPro" id="IPR006222">
    <property type="entry name" value="GCVT_N"/>
</dbReference>
<gene>
    <name evidence="2" type="ORF">BSTOLATCC_MIC20984</name>
</gene>
<dbReference type="Pfam" id="PF01571">
    <property type="entry name" value="GCV_T"/>
    <property type="match status" value="1"/>
</dbReference>
<feature type="domain" description="GCVT N-terminal" evidence="1">
    <location>
        <begin position="16"/>
        <end position="266"/>
    </location>
</feature>
<dbReference type="EMBL" id="CAJZBQ010000020">
    <property type="protein sequence ID" value="CAG9318511.1"/>
    <property type="molecule type" value="Genomic_DNA"/>
</dbReference>
<dbReference type="PIRSF" id="PIRSF006487">
    <property type="entry name" value="GcvT"/>
    <property type="match status" value="1"/>
</dbReference>
<dbReference type="GO" id="GO:0005739">
    <property type="term" value="C:mitochondrion"/>
    <property type="evidence" value="ECO:0007669"/>
    <property type="project" value="TreeGrafter"/>
</dbReference>
<dbReference type="Gene3D" id="3.30.1360.120">
    <property type="entry name" value="Probable tRNA modification gtpase trme, domain 1"/>
    <property type="match status" value="1"/>
</dbReference>
<evidence type="ECO:0000259" key="1">
    <source>
        <dbReference type="Pfam" id="PF01571"/>
    </source>
</evidence>
<protein>
    <recommendedName>
        <fullName evidence="1">GCVT N-terminal domain-containing protein</fullName>
    </recommendedName>
</protein>
<organism evidence="2 3">
    <name type="scientific">Blepharisma stoltei</name>
    <dbReference type="NCBI Taxonomy" id="1481888"/>
    <lineage>
        <taxon>Eukaryota</taxon>
        <taxon>Sar</taxon>
        <taxon>Alveolata</taxon>
        <taxon>Ciliophora</taxon>
        <taxon>Postciliodesmatophora</taxon>
        <taxon>Heterotrichea</taxon>
        <taxon>Heterotrichida</taxon>
        <taxon>Blepharismidae</taxon>
        <taxon>Blepharisma</taxon>
    </lineage>
</organism>
<evidence type="ECO:0000313" key="3">
    <source>
        <dbReference type="Proteomes" id="UP001162131"/>
    </source>
</evidence>
<dbReference type="PANTHER" id="PTHR43757">
    <property type="entry name" value="AMINOMETHYLTRANSFERASE"/>
    <property type="match status" value="1"/>
</dbReference>
<reference evidence="2" key="1">
    <citation type="submission" date="2021-09" db="EMBL/GenBank/DDBJ databases">
        <authorList>
            <consortium name="AG Swart"/>
            <person name="Singh M."/>
            <person name="Singh A."/>
            <person name="Seah K."/>
            <person name="Emmerich C."/>
        </authorList>
    </citation>
    <scope>NUCLEOTIDE SEQUENCE</scope>
    <source>
        <strain evidence="2">ATCC30299</strain>
    </source>
</reference>
<accession>A0AAU9J2F2</accession>
<dbReference type="PANTHER" id="PTHR43757:SF2">
    <property type="entry name" value="AMINOMETHYLTRANSFERASE, MITOCHONDRIAL"/>
    <property type="match status" value="1"/>
</dbReference>
<name>A0AAU9J2F2_9CILI</name>
<dbReference type="AlphaFoldDB" id="A0AAU9J2F2"/>